<protein>
    <submittedName>
        <fullName evidence="1">Uncharacterized protein</fullName>
    </submittedName>
</protein>
<organism evidence="1 2">
    <name type="scientific">Novosphingobium aquae</name>
    <dbReference type="NCBI Taxonomy" id="3133435"/>
    <lineage>
        <taxon>Bacteria</taxon>
        <taxon>Pseudomonadati</taxon>
        <taxon>Pseudomonadota</taxon>
        <taxon>Alphaproteobacteria</taxon>
        <taxon>Sphingomonadales</taxon>
        <taxon>Sphingomonadaceae</taxon>
        <taxon>Novosphingobium</taxon>
    </lineage>
</organism>
<dbReference type="RefSeq" id="WP_339965088.1">
    <property type="nucleotide sequence ID" value="NZ_JBBHJY010000001.1"/>
</dbReference>
<proteinExistence type="predicted"/>
<name>A0ABU8S5Q7_9SPHN</name>
<reference evidence="1 2" key="1">
    <citation type="submission" date="2024-03" db="EMBL/GenBank/DDBJ databases">
        <authorList>
            <person name="Jo J.-H."/>
        </authorList>
    </citation>
    <scope>NUCLEOTIDE SEQUENCE [LARGE SCALE GENOMIC DNA]</scope>
    <source>
        <strain evidence="1 2">AS3R-12</strain>
    </source>
</reference>
<evidence type="ECO:0000313" key="2">
    <source>
        <dbReference type="Proteomes" id="UP001379235"/>
    </source>
</evidence>
<keyword evidence="2" id="KW-1185">Reference proteome</keyword>
<dbReference type="EMBL" id="JBBHJY010000001">
    <property type="protein sequence ID" value="MEJ6009221.1"/>
    <property type="molecule type" value="Genomic_DNA"/>
</dbReference>
<evidence type="ECO:0000313" key="1">
    <source>
        <dbReference type="EMBL" id="MEJ6009221.1"/>
    </source>
</evidence>
<comment type="caution">
    <text evidence="1">The sequence shown here is derived from an EMBL/GenBank/DDBJ whole genome shotgun (WGS) entry which is preliminary data.</text>
</comment>
<accession>A0ABU8S5Q7</accession>
<gene>
    <name evidence="1" type="ORF">WG900_04735</name>
</gene>
<dbReference type="Proteomes" id="UP001379235">
    <property type="component" value="Unassembled WGS sequence"/>
</dbReference>
<sequence>MALDSSVFVERTRDTARILEPARQLVPGDRVVTVLTWRRESPGGQFTVANALPRGLYYQGSASETEEVSIDGGRNWGKLGLMRTGSRYVTAEDVTHVRWRVQSSGASGRIAYSAIVR</sequence>